<name>A0A8H4PHA9_9HYPO</name>
<dbReference type="InterPro" id="IPR029063">
    <property type="entry name" value="SAM-dependent_MTases_sf"/>
</dbReference>
<dbReference type="GO" id="GO:0008168">
    <property type="term" value="F:methyltransferase activity"/>
    <property type="evidence" value="ECO:0007669"/>
    <property type="project" value="UniProtKB-KW"/>
</dbReference>
<keyword evidence="3" id="KW-0808">Transferase</keyword>
<evidence type="ECO:0000313" key="3">
    <source>
        <dbReference type="EMBL" id="KAF4471213.1"/>
    </source>
</evidence>
<sequence length="793" mass="91064">MWHVAYAVKDTQFISHDNTARFFTNSAMWDVQRLLWPTPYWQESPPPTVPDDDPDLHTLLAGQELPTDWEEDEIALEDIHRLPPQTLPLIVSLKETSINPQSECPLFRLPREIRLTIWELTTATVCDPDKPYDPRHFLWRPDNTGPRRVDRALLRTCRAIYAETWDLPLKQTPLVIHDGSESDRPRSRIYYPFVQGQALFYLQAWQILLIQHVEMTFSQNRLGGRAIQEWVKVIARARFIAKGIIKGLTQDLKDKPNNGVLAQIPQRGVTSLVVKVNRRDWWTWTEAPDAQVDEDNPASEPPRLRLERHGLVGWTHQQDLFAGDFTFTLVMETFGAKREQLERVVDEAKQLTWCTGTSRQLVWDGVVRDLSWDRVSDEVCAWLKKEPWKKTARRIEVRALRMSSSADADASAGSLDASSTEAITLSLSNLGVGDDINIPEHEKGPHKMLKSYLLEHVEEFRHLQEMRKKGWESSQGDIHFNRQRKQADNSTEKTERFFYGMMQSIGRDLNKATGAFDLSGIQNPVALDMCAAPGGFLAQVLRKYPNARARAMSLPISKGGYKMRLQNNKLHVEFWDITTLAADMGLEENQVPDSFPDADSLKFNRVFSDAKKHDLVVCDGAVLRTHERAPWRETHEATRLTLVQLALGLEHLQVGGTMVILLHKLDSWRSFNLIHQFSKFSAVQLFKHPKNHKIRSSFYLVAKDIQADNKLAKEAIATWKELYRVTTFGMEEEYYKMMWVDSKDVEAALDDFGESYVAMGRSIWKTQATALENASFMKPKTDGEKDQEDEDEN</sequence>
<evidence type="ECO:0000259" key="2">
    <source>
        <dbReference type="Pfam" id="PF01728"/>
    </source>
</evidence>
<gene>
    <name evidence="3" type="ORF">FALBO_1858</name>
</gene>
<keyword evidence="4" id="KW-1185">Reference proteome</keyword>
<dbReference type="Proteomes" id="UP000554235">
    <property type="component" value="Unassembled WGS sequence"/>
</dbReference>
<comment type="caution">
    <text evidence="3">The sequence shown here is derived from an EMBL/GenBank/DDBJ whole genome shotgun (WGS) entry which is preliminary data.</text>
</comment>
<dbReference type="EMBL" id="JAADYS010000237">
    <property type="protein sequence ID" value="KAF4471213.1"/>
    <property type="molecule type" value="Genomic_DNA"/>
</dbReference>
<feature type="region of interest" description="Disordered" evidence="1">
    <location>
        <begin position="774"/>
        <end position="793"/>
    </location>
</feature>
<dbReference type="Gene3D" id="3.40.50.150">
    <property type="entry name" value="Vaccinia Virus protein VP39"/>
    <property type="match status" value="1"/>
</dbReference>
<dbReference type="Pfam" id="PF01728">
    <property type="entry name" value="FtsJ"/>
    <property type="match status" value="1"/>
</dbReference>
<evidence type="ECO:0000313" key="4">
    <source>
        <dbReference type="Proteomes" id="UP000554235"/>
    </source>
</evidence>
<dbReference type="InterPro" id="IPR002877">
    <property type="entry name" value="RNA_MeTrfase_FtsJ_dom"/>
</dbReference>
<reference evidence="3 4" key="1">
    <citation type="submission" date="2020-01" db="EMBL/GenBank/DDBJ databases">
        <title>Identification and distribution of gene clusters putatively required for synthesis of sphingolipid metabolism inhibitors in phylogenetically diverse species of the filamentous fungus Fusarium.</title>
        <authorList>
            <person name="Kim H.-S."/>
            <person name="Busman M."/>
            <person name="Brown D.W."/>
            <person name="Divon H."/>
            <person name="Uhlig S."/>
            <person name="Proctor R.H."/>
        </authorList>
    </citation>
    <scope>NUCLEOTIDE SEQUENCE [LARGE SCALE GENOMIC DNA]</scope>
    <source>
        <strain evidence="3 4">NRRL 20459</strain>
    </source>
</reference>
<keyword evidence="3" id="KW-0489">Methyltransferase</keyword>
<proteinExistence type="predicted"/>
<protein>
    <submittedName>
        <fullName evidence="3">Methyltransferase family</fullName>
    </submittedName>
</protein>
<dbReference type="AlphaFoldDB" id="A0A8H4PHA9"/>
<organism evidence="3 4">
    <name type="scientific">Fusarium albosuccineum</name>
    <dbReference type="NCBI Taxonomy" id="1237068"/>
    <lineage>
        <taxon>Eukaryota</taxon>
        <taxon>Fungi</taxon>
        <taxon>Dikarya</taxon>
        <taxon>Ascomycota</taxon>
        <taxon>Pezizomycotina</taxon>
        <taxon>Sordariomycetes</taxon>
        <taxon>Hypocreomycetidae</taxon>
        <taxon>Hypocreales</taxon>
        <taxon>Nectriaceae</taxon>
        <taxon>Fusarium</taxon>
        <taxon>Fusarium decemcellulare species complex</taxon>
    </lineage>
</organism>
<dbReference type="GO" id="GO:0032259">
    <property type="term" value="P:methylation"/>
    <property type="evidence" value="ECO:0007669"/>
    <property type="project" value="UniProtKB-KW"/>
</dbReference>
<accession>A0A8H4PHA9</accession>
<evidence type="ECO:0000256" key="1">
    <source>
        <dbReference type="SAM" id="MobiDB-lite"/>
    </source>
</evidence>
<dbReference type="OrthoDB" id="417125at2759"/>
<dbReference type="SUPFAM" id="SSF53335">
    <property type="entry name" value="S-adenosyl-L-methionine-dependent methyltransferases"/>
    <property type="match status" value="1"/>
</dbReference>
<feature type="domain" description="Ribosomal RNA methyltransferase FtsJ" evidence="2">
    <location>
        <begin position="515"/>
        <end position="703"/>
    </location>
</feature>